<dbReference type="HOGENOM" id="CLU_052689_1_0_1"/>
<dbReference type="RefSeq" id="XP_009550119.1">
    <property type="nucleotide sequence ID" value="XM_009551824.1"/>
</dbReference>
<dbReference type="Proteomes" id="UP000030671">
    <property type="component" value="Unassembled WGS sequence"/>
</dbReference>
<dbReference type="InterPro" id="IPR032675">
    <property type="entry name" value="LRR_dom_sf"/>
</dbReference>
<proteinExistence type="predicted"/>
<dbReference type="AlphaFoldDB" id="W4JYD6"/>
<dbReference type="eggNOG" id="ENOG502SPX6">
    <property type="taxonomic scope" value="Eukaryota"/>
</dbReference>
<dbReference type="EMBL" id="KI925462">
    <property type="protein sequence ID" value="ETW78120.1"/>
    <property type="molecule type" value="Genomic_DNA"/>
</dbReference>
<reference evidence="1 2" key="1">
    <citation type="journal article" date="2012" name="New Phytol.">
        <title>Insight into trade-off between wood decay and parasitism from the genome of a fungal forest pathogen.</title>
        <authorList>
            <person name="Olson A."/>
            <person name="Aerts A."/>
            <person name="Asiegbu F."/>
            <person name="Belbahri L."/>
            <person name="Bouzid O."/>
            <person name="Broberg A."/>
            <person name="Canback B."/>
            <person name="Coutinho P.M."/>
            <person name="Cullen D."/>
            <person name="Dalman K."/>
            <person name="Deflorio G."/>
            <person name="van Diepen L.T."/>
            <person name="Dunand C."/>
            <person name="Duplessis S."/>
            <person name="Durling M."/>
            <person name="Gonthier P."/>
            <person name="Grimwood J."/>
            <person name="Fossdal C.G."/>
            <person name="Hansson D."/>
            <person name="Henrissat B."/>
            <person name="Hietala A."/>
            <person name="Himmelstrand K."/>
            <person name="Hoffmeister D."/>
            <person name="Hogberg N."/>
            <person name="James T.Y."/>
            <person name="Karlsson M."/>
            <person name="Kohler A."/>
            <person name="Kues U."/>
            <person name="Lee Y.H."/>
            <person name="Lin Y.C."/>
            <person name="Lind M."/>
            <person name="Lindquist E."/>
            <person name="Lombard V."/>
            <person name="Lucas S."/>
            <person name="Lunden K."/>
            <person name="Morin E."/>
            <person name="Murat C."/>
            <person name="Park J."/>
            <person name="Raffaello T."/>
            <person name="Rouze P."/>
            <person name="Salamov A."/>
            <person name="Schmutz J."/>
            <person name="Solheim H."/>
            <person name="Stahlberg J."/>
            <person name="Velez H."/>
            <person name="de Vries R.P."/>
            <person name="Wiebenga A."/>
            <person name="Woodward S."/>
            <person name="Yakovlev I."/>
            <person name="Garbelotto M."/>
            <person name="Martin F."/>
            <person name="Grigoriev I.V."/>
            <person name="Stenlid J."/>
        </authorList>
    </citation>
    <scope>NUCLEOTIDE SEQUENCE [LARGE SCALE GENOMIC DNA]</scope>
    <source>
        <strain evidence="1 2">TC 32-1</strain>
    </source>
</reference>
<dbReference type="Gene3D" id="3.80.10.10">
    <property type="entry name" value="Ribonuclease Inhibitor"/>
    <property type="match status" value="1"/>
</dbReference>
<organism evidence="1 2">
    <name type="scientific">Heterobasidion irregulare (strain TC 32-1)</name>
    <dbReference type="NCBI Taxonomy" id="747525"/>
    <lineage>
        <taxon>Eukaryota</taxon>
        <taxon>Fungi</taxon>
        <taxon>Dikarya</taxon>
        <taxon>Basidiomycota</taxon>
        <taxon>Agaricomycotina</taxon>
        <taxon>Agaricomycetes</taxon>
        <taxon>Russulales</taxon>
        <taxon>Bondarzewiaceae</taxon>
        <taxon>Heterobasidion</taxon>
        <taxon>Heterobasidion annosum species complex</taxon>
    </lineage>
</organism>
<keyword evidence="2" id="KW-1185">Reference proteome</keyword>
<protein>
    <recommendedName>
        <fullName evidence="3">F-box domain-containing protein</fullName>
    </recommendedName>
</protein>
<evidence type="ECO:0008006" key="3">
    <source>
        <dbReference type="Google" id="ProtNLM"/>
    </source>
</evidence>
<dbReference type="KEGG" id="hir:HETIRDRAFT_164088"/>
<evidence type="ECO:0000313" key="2">
    <source>
        <dbReference type="Proteomes" id="UP000030671"/>
    </source>
</evidence>
<dbReference type="InParanoid" id="W4JYD6"/>
<dbReference type="GeneID" id="20667890"/>
<gene>
    <name evidence="1" type="ORF">HETIRDRAFT_164088</name>
</gene>
<dbReference type="OrthoDB" id="3256525at2759"/>
<name>W4JYD6_HETIT</name>
<sequence>MASSRIRSSTMSLGWTNGRTKSSPLIPHEVWLHIFELATFVPGILDPDIHDPFESASPLDEALLPYRKDALEISQSLATRRALVGVCKLWRALVSPLLYQAVVIRNVRQLEALHGVLCSTGSHGTTLGSFVRRLDVVDIDFVMEPEVLTTLAPLVGCLSRLRVLNLQGELHADNRDVATRLSETLGANCSSTLQKLIWDVDPPPASAAFGALLARFQNLRTCVVGFHDDLADDLCLLDFPALPELRFSTLVHSVLPDSCAVSRHAIAPPHLTQALFHEIRDVSEHCVEGFLTAAGSPLTTAYFLVYASLASAQCEHLTRFCPRLRHVVLAMADWGWLFQGDEAEGPYFSSITHLGLYSSQVNASRKMYQQVFGWLRFRLPSSVKVVRFLNPDGVAALRRGHFGTLMAALSVLPKGLRVEDHEGNALGIRITSDVVVQ</sequence>
<evidence type="ECO:0000313" key="1">
    <source>
        <dbReference type="EMBL" id="ETW78120.1"/>
    </source>
</evidence>
<accession>W4JYD6</accession>